<evidence type="ECO:0000313" key="3">
    <source>
        <dbReference type="Proteomes" id="UP001589607"/>
    </source>
</evidence>
<comment type="caution">
    <text evidence="2">The sequence shown here is derived from an EMBL/GenBank/DDBJ whole genome shotgun (WGS) entry which is preliminary data.</text>
</comment>
<evidence type="ECO:0000256" key="1">
    <source>
        <dbReference type="SAM" id="Phobius"/>
    </source>
</evidence>
<feature type="transmembrane region" description="Helical" evidence="1">
    <location>
        <begin position="15"/>
        <end position="37"/>
    </location>
</feature>
<sequence>MQRVKFIELGFKKNLDTLIVCLGILCLVIGLTSLFLFPSSKLSGLSGFSAVLVTFPQFKSFFYKKHIVWNKVGGNIKINTKSKHFLFSDIENVVFENEKLVLNRKNKSEMDFSLSDIHADDISKLKEIFNNKQLK</sequence>
<reference evidence="2 3" key="1">
    <citation type="submission" date="2024-09" db="EMBL/GenBank/DDBJ databases">
        <authorList>
            <person name="Sun Q."/>
            <person name="Mori K."/>
        </authorList>
    </citation>
    <scope>NUCLEOTIDE SEQUENCE [LARGE SCALE GENOMIC DNA]</scope>
    <source>
        <strain evidence="2 3">CECT 7955</strain>
    </source>
</reference>
<name>A0ABV5GQI2_9FLAO</name>
<dbReference type="Proteomes" id="UP001589607">
    <property type="component" value="Unassembled WGS sequence"/>
</dbReference>
<organism evidence="2 3">
    <name type="scientific">Flavobacterium jumunjinense</name>
    <dbReference type="NCBI Taxonomy" id="998845"/>
    <lineage>
        <taxon>Bacteria</taxon>
        <taxon>Pseudomonadati</taxon>
        <taxon>Bacteroidota</taxon>
        <taxon>Flavobacteriia</taxon>
        <taxon>Flavobacteriales</taxon>
        <taxon>Flavobacteriaceae</taxon>
        <taxon>Flavobacterium</taxon>
    </lineage>
</organism>
<keyword evidence="1" id="KW-0812">Transmembrane</keyword>
<gene>
    <name evidence="2" type="ORF">ACFFVF_11445</name>
</gene>
<keyword evidence="3" id="KW-1185">Reference proteome</keyword>
<evidence type="ECO:0008006" key="4">
    <source>
        <dbReference type="Google" id="ProtNLM"/>
    </source>
</evidence>
<dbReference type="RefSeq" id="WP_236457584.1">
    <property type="nucleotide sequence ID" value="NZ_CBCSGE010000037.1"/>
</dbReference>
<dbReference type="EMBL" id="JBHMEY010000036">
    <property type="protein sequence ID" value="MFB9097135.1"/>
    <property type="molecule type" value="Genomic_DNA"/>
</dbReference>
<proteinExistence type="predicted"/>
<evidence type="ECO:0000313" key="2">
    <source>
        <dbReference type="EMBL" id="MFB9097135.1"/>
    </source>
</evidence>
<keyword evidence="1" id="KW-1133">Transmembrane helix</keyword>
<protein>
    <recommendedName>
        <fullName evidence="4">PH domain-containing protein</fullName>
    </recommendedName>
</protein>
<accession>A0ABV5GQI2</accession>
<keyword evidence="1" id="KW-0472">Membrane</keyword>